<keyword evidence="12" id="KW-1185">Reference proteome</keyword>
<dbReference type="InParanoid" id="C4R981"/>
<evidence type="ECO:0000256" key="5">
    <source>
        <dbReference type="ARBA" id="ARBA00023125"/>
    </source>
</evidence>
<organism evidence="11 12">
    <name type="scientific">Komagataella phaffii (strain GS115 / ATCC 20864)</name>
    <name type="common">Yeast</name>
    <name type="synonym">Pichia pastoris</name>
    <dbReference type="NCBI Taxonomy" id="644223"/>
    <lineage>
        <taxon>Eukaryota</taxon>
        <taxon>Fungi</taxon>
        <taxon>Dikarya</taxon>
        <taxon>Ascomycota</taxon>
        <taxon>Saccharomycotina</taxon>
        <taxon>Pichiomycetes</taxon>
        <taxon>Pichiales</taxon>
        <taxon>Pichiaceae</taxon>
        <taxon>Komagataella</taxon>
    </lineage>
</organism>
<proteinExistence type="inferred from homology"/>
<evidence type="ECO:0000256" key="1">
    <source>
        <dbReference type="ARBA" id="ARBA00004049"/>
    </source>
</evidence>
<dbReference type="HOGENOM" id="CLU_1378593_0_0_1"/>
<dbReference type="InterPro" id="IPR046347">
    <property type="entry name" value="bZIP_sf"/>
</dbReference>
<dbReference type="Gene3D" id="1.20.5.170">
    <property type="match status" value="1"/>
</dbReference>
<evidence type="ECO:0000256" key="9">
    <source>
        <dbReference type="SAM" id="MobiDB-lite"/>
    </source>
</evidence>
<dbReference type="PANTHER" id="PTHR40621:SF11">
    <property type="entry name" value="TRANSCRIPTION FACTOR KAPC-RELATED"/>
    <property type="match status" value="1"/>
</dbReference>
<dbReference type="KEGG" id="ppa:PAS_chr4_0887"/>
<dbReference type="RefSeq" id="XP_002494335.1">
    <property type="nucleotide sequence ID" value="XM_002494290.1"/>
</dbReference>
<dbReference type="GeneID" id="8201291"/>
<dbReference type="SUPFAM" id="SSF57959">
    <property type="entry name" value="Leucine zipper domain"/>
    <property type="match status" value="1"/>
</dbReference>
<feature type="region of interest" description="Disordered" evidence="9">
    <location>
        <begin position="75"/>
        <end position="115"/>
    </location>
</feature>
<name>C4R981_KOMPG</name>
<sequence>MATKRDHLKSEFKGITTKGANGSHSNVRDLAAASVAHNECENGSSQSEAIAMLKNVGAAAGIARSVVAMKENSADPKSLPSFITSTSPTSKKKVLNTKRAEQNRKAQQAFRRKRGERFRELEKKAQLVDHYREIIQSLKNEIVTLREYTLTLQSRLIEHGDGLVETSNNLPAVLSRAYLGKLDNLGNLNVDKDDKLGA</sequence>
<dbReference type="GO" id="GO:0090575">
    <property type="term" value="C:RNA polymerase II transcription regulator complex"/>
    <property type="evidence" value="ECO:0007669"/>
    <property type="project" value="TreeGrafter"/>
</dbReference>
<dbReference type="InterPro" id="IPR004827">
    <property type="entry name" value="bZIP"/>
</dbReference>
<evidence type="ECO:0000256" key="7">
    <source>
        <dbReference type="ARBA" id="ARBA00023242"/>
    </source>
</evidence>
<keyword evidence="4" id="KW-0805">Transcription regulation</keyword>
<evidence type="ECO:0000256" key="3">
    <source>
        <dbReference type="ARBA" id="ARBA00007163"/>
    </source>
</evidence>
<comment type="function">
    <text evidence="1">Putative transcription factor.</text>
</comment>
<keyword evidence="7" id="KW-0539">Nucleus</keyword>
<dbReference type="GO" id="GO:0001228">
    <property type="term" value="F:DNA-binding transcription activator activity, RNA polymerase II-specific"/>
    <property type="evidence" value="ECO:0007669"/>
    <property type="project" value="TreeGrafter"/>
</dbReference>
<evidence type="ECO:0000256" key="8">
    <source>
        <dbReference type="ARBA" id="ARBA00044067"/>
    </source>
</evidence>
<comment type="subcellular location">
    <subcellularLocation>
        <location evidence="2">Nucleus</location>
    </subcellularLocation>
</comment>
<keyword evidence="5" id="KW-0238">DNA-binding</keyword>
<feature type="compositionally biased region" description="Basic and acidic residues" evidence="9">
    <location>
        <begin position="1"/>
        <end position="12"/>
    </location>
</feature>
<reference evidence="11 12" key="1">
    <citation type="journal article" date="2009" name="Nat. Biotechnol.">
        <title>Genome sequence of the recombinant protein production host Pichia pastoris.</title>
        <authorList>
            <person name="De Schutter K."/>
            <person name="Lin Y.C."/>
            <person name="Tiels P."/>
            <person name="Van Hecke A."/>
            <person name="Glinka S."/>
            <person name="Weber-Lehmann J."/>
            <person name="Rouze P."/>
            <person name="Van de Peer Y."/>
            <person name="Callewaert N."/>
        </authorList>
    </citation>
    <scope>NUCLEOTIDE SEQUENCE [LARGE SCALE GENOMIC DNA]</scope>
    <source>
        <strain evidence="12">GS115 / ATCC 20864</strain>
    </source>
</reference>
<gene>
    <name evidence="11" type="ordered locus">PAS_chr4_0887</name>
</gene>
<dbReference type="InterPro" id="IPR050936">
    <property type="entry name" value="AP-1-like"/>
</dbReference>
<feature type="region of interest" description="Disordered" evidence="9">
    <location>
        <begin position="1"/>
        <end position="24"/>
    </location>
</feature>
<evidence type="ECO:0000259" key="10">
    <source>
        <dbReference type="PROSITE" id="PS00036"/>
    </source>
</evidence>
<accession>C4R981</accession>
<dbReference type="AlphaFoldDB" id="C4R981"/>
<comment type="similarity">
    <text evidence="3">Belongs to the bZIP family.</text>
</comment>
<dbReference type="CDD" id="cd14688">
    <property type="entry name" value="bZIP_YAP"/>
    <property type="match status" value="1"/>
</dbReference>
<evidence type="ECO:0000313" key="11">
    <source>
        <dbReference type="EMBL" id="CAY72156.1"/>
    </source>
</evidence>
<dbReference type="Proteomes" id="UP000000314">
    <property type="component" value="Chromosome 4"/>
</dbReference>
<evidence type="ECO:0000256" key="6">
    <source>
        <dbReference type="ARBA" id="ARBA00023163"/>
    </source>
</evidence>
<evidence type="ECO:0000256" key="4">
    <source>
        <dbReference type="ARBA" id="ARBA00023015"/>
    </source>
</evidence>
<dbReference type="PROSITE" id="PS00036">
    <property type="entry name" value="BZIP_BASIC"/>
    <property type="match status" value="1"/>
</dbReference>
<evidence type="ECO:0000256" key="2">
    <source>
        <dbReference type="ARBA" id="ARBA00004123"/>
    </source>
</evidence>
<dbReference type="OrthoDB" id="2593073at2759"/>
<dbReference type="EMBL" id="FN392322">
    <property type="protein sequence ID" value="CAY72156.1"/>
    <property type="molecule type" value="Genomic_DNA"/>
</dbReference>
<dbReference type="GO" id="GO:0000976">
    <property type="term" value="F:transcription cis-regulatory region binding"/>
    <property type="evidence" value="ECO:0007669"/>
    <property type="project" value="InterPro"/>
</dbReference>
<protein>
    <recommendedName>
        <fullName evidence="8">Putative transcription factor kapC</fullName>
    </recommendedName>
</protein>
<dbReference type="PANTHER" id="PTHR40621">
    <property type="entry name" value="TRANSCRIPTION FACTOR KAPC-RELATED"/>
    <property type="match status" value="1"/>
</dbReference>
<evidence type="ECO:0000313" key="12">
    <source>
        <dbReference type="Proteomes" id="UP000000314"/>
    </source>
</evidence>
<feature type="domain" description="BZIP" evidence="10">
    <location>
        <begin position="98"/>
        <end position="113"/>
    </location>
</feature>
<keyword evidence="6" id="KW-0804">Transcription</keyword>